<dbReference type="PROSITE" id="PS50850">
    <property type="entry name" value="MFS"/>
    <property type="match status" value="1"/>
</dbReference>
<feature type="transmembrane region" description="Helical" evidence="7">
    <location>
        <begin position="137"/>
        <end position="160"/>
    </location>
</feature>
<dbReference type="AlphaFoldDB" id="A0ABD4RK45"/>
<sequence>MKVKEFVLFKKNELLQFCIYRLIFGISYSFMIPVIPLFFSSIGIATTMVGVVMSLYGVSKALAQIPFGVVSDKIGDKLLLIIAVGLMAFIPIGYVFFNSQLLVSGVYVLQGAILGMAAPATFSILSRSLEESKRGECTGFASAVFTLGGGIGAAIAGFIISKFGNYNIVFYITSIGIFLTFLFVILKIKKSDISTTEKKNHNKKGLKLIIKDIKKYKLGYKILLLSFIAMLGDFIYGCVVSIFPFYGSEVLGASVGYVSTIISLYLFIFGFGVPIAGWVSDKIGNKKQLYISFIVMNGTLFALYLIRNKVLFASIIIIYFLGATFLNASLQSLLSEFGENENIKGIVFGVVGASESLGYALGPIVSAYIYSLNKTWLFLGLLIVSILVLGVYHFLHKKAYIN</sequence>
<evidence type="ECO:0000256" key="6">
    <source>
        <dbReference type="ARBA" id="ARBA00023136"/>
    </source>
</evidence>
<keyword evidence="4 7" id="KW-0812">Transmembrane</keyword>
<gene>
    <name evidence="9" type="ORF">K4H94_11870</name>
</gene>
<dbReference type="CDD" id="cd17325">
    <property type="entry name" value="MFS_MdtG_SLC18_like"/>
    <property type="match status" value="1"/>
</dbReference>
<dbReference type="Gene3D" id="1.20.1250.20">
    <property type="entry name" value="MFS general substrate transporter like domains"/>
    <property type="match status" value="2"/>
</dbReference>
<dbReference type="InterPro" id="IPR050171">
    <property type="entry name" value="MFS_Transporters"/>
</dbReference>
<dbReference type="Pfam" id="PF07690">
    <property type="entry name" value="MFS_1"/>
    <property type="match status" value="1"/>
</dbReference>
<evidence type="ECO:0000256" key="5">
    <source>
        <dbReference type="ARBA" id="ARBA00022989"/>
    </source>
</evidence>
<organism evidence="9 10">
    <name type="scientific">Clostridium chauvoei</name>
    <dbReference type="NCBI Taxonomy" id="46867"/>
    <lineage>
        <taxon>Bacteria</taxon>
        <taxon>Bacillati</taxon>
        <taxon>Bacillota</taxon>
        <taxon>Clostridia</taxon>
        <taxon>Eubacteriales</taxon>
        <taxon>Clostridiaceae</taxon>
        <taxon>Clostridium</taxon>
    </lineage>
</organism>
<comment type="subcellular location">
    <subcellularLocation>
        <location evidence="1">Cell membrane</location>
        <topology evidence="1">Multi-pass membrane protein</topology>
    </subcellularLocation>
</comment>
<dbReference type="SUPFAM" id="SSF103473">
    <property type="entry name" value="MFS general substrate transporter"/>
    <property type="match status" value="1"/>
</dbReference>
<evidence type="ECO:0000313" key="9">
    <source>
        <dbReference type="EMBL" id="MBX7291696.1"/>
    </source>
</evidence>
<keyword evidence="2" id="KW-0813">Transport</keyword>
<evidence type="ECO:0000256" key="4">
    <source>
        <dbReference type="ARBA" id="ARBA00022692"/>
    </source>
</evidence>
<proteinExistence type="predicted"/>
<feature type="transmembrane region" description="Helical" evidence="7">
    <location>
        <begin position="103"/>
        <end position="125"/>
    </location>
</feature>
<feature type="transmembrane region" description="Helical" evidence="7">
    <location>
        <begin position="222"/>
        <end position="243"/>
    </location>
</feature>
<evidence type="ECO:0000256" key="2">
    <source>
        <dbReference type="ARBA" id="ARBA00022448"/>
    </source>
</evidence>
<name>A0ABD4RK45_9CLOT</name>
<dbReference type="InterPro" id="IPR036259">
    <property type="entry name" value="MFS_trans_sf"/>
</dbReference>
<dbReference type="GeneID" id="66300673"/>
<comment type="caution">
    <text evidence="9">The sequence shown here is derived from an EMBL/GenBank/DDBJ whole genome shotgun (WGS) entry which is preliminary data.</text>
</comment>
<dbReference type="RefSeq" id="WP_096177117.1">
    <property type="nucleotide sequence ID" value="NZ_CP018630.1"/>
</dbReference>
<evidence type="ECO:0000256" key="1">
    <source>
        <dbReference type="ARBA" id="ARBA00004651"/>
    </source>
</evidence>
<keyword evidence="6 7" id="KW-0472">Membrane</keyword>
<dbReference type="PANTHER" id="PTHR23517">
    <property type="entry name" value="RESISTANCE PROTEIN MDTM, PUTATIVE-RELATED-RELATED"/>
    <property type="match status" value="1"/>
</dbReference>
<protein>
    <submittedName>
        <fullName evidence="9">MFS transporter</fullName>
    </submittedName>
</protein>
<keyword evidence="5 7" id="KW-1133">Transmembrane helix</keyword>
<feature type="transmembrane region" description="Helical" evidence="7">
    <location>
        <begin position="255"/>
        <end position="277"/>
    </location>
</feature>
<dbReference type="GO" id="GO:0005886">
    <property type="term" value="C:plasma membrane"/>
    <property type="evidence" value="ECO:0007669"/>
    <property type="project" value="UniProtKB-SubCell"/>
</dbReference>
<evidence type="ECO:0000256" key="7">
    <source>
        <dbReference type="SAM" id="Phobius"/>
    </source>
</evidence>
<feature type="transmembrane region" description="Helical" evidence="7">
    <location>
        <begin position="289"/>
        <end position="306"/>
    </location>
</feature>
<feature type="transmembrane region" description="Helical" evidence="7">
    <location>
        <begin position="78"/>
        <end position="97"/>
    </location>
</feature>
<feature type="transmembrane region" description="Helical" evidence="7">
    <location>
        <begin position="166"/>
        <end position="186"/>
    </location>
</feature>
<dbReference type="PANTHER" id="PTHR23517:SF3">
    <property type="entry name" value="INTEGRAL MEMBRANE TRANSPORT PROTEIN"/>
    <property type="match status" value="1"/>
</dbReference>
<evidence type="ECO:0000313" key="10">
    <source>
        <dbReference type="Proteomes" id="UP000775179"/>
    </source>
</evidence>
<reference evidence="9 10" key="1">
    <citation type="submission" date="2021-08" db="EMBL/GenBank/DDBJ databases">
        <title>Genome sequence analysis of Clostridium chauvoei strains of European origin and evaluation of typing options for outbreak investigations.</title>
        <authorList>
            <person name="Abdel-Glil M."/>
            <person name="Thomas P."/>
            <person name="Seyboldt C."/>
        </authorList>
    </citation>
    <scope>NUCLEOTIDE SEQUENCE [LARGE SCALE GENOMIC DNA]</scope>
    <source>
        <strain evidence="9 10">S0260-09</strain>
    </source>
</reference>
<dbReference type="KEGG" id="cchv:BTM20_02265"/>
<evidence type="ECO:0000256" key="3">
    <source>
        <dbReference type="ARBA" id="ARBA00022475"/>
    </source>
</evidence>
<feature type="transmembrane region" description="Helical" evidence="7">
    <location>
        <begin position="312"/>
        <end position="334"/>
    </location>
</feature>
<accession>A0ABD4RK45</accession>
<dbReference type="EMBL" id="JAIFTX010000033">
    <property type="protein sequence ID" value="MBX7291696.1"/>
    <property type="molecule type" value="Genomic_DNA"/>
</dbReference>
<feature type="domain" description="Major facilitator superfamily (MFS) profile" evidence="8">
    <location>
        <begin position="13"/>
        <end position="400"/>
    </location>
</feature>
<dbReference type="Proteomes" id="UP000775179">
    <property type="component" value="Unassembled WGS sequence"/>
</dbReference>
<dbReference type="InterPro" id="IPR011701">
    <property type="entry name" value="MFS"/>
</dbReference>
<feature type="transmembrane region" description="Helical" evidence="7">
    <location>
        <begin position="12"/>
        <end position="31"/>
    </location>
</feature>
<feature type="transmembrane region" description="Helical" evidence="7">
    <location>
        <begin position="346"/>
        <end position="370"/>
    </location>
</feature>
<keyword evidence="3" id="KW-1003">Cell membrane</keyword>
<evidence type="ECO:0000259" key="8">
    <source>
        <dbReference type="PROSITE" id="PS50850"/>
    </source>
</evidence>
<dbReference type="InterPro" id="IPR020846">
    <property type="entry name" value="MFS_dom"/>
</dbReference>
<feature type="transmembrane region" description="Helical" evidence="7">
    <location>
        <begin position="376"/>
        <end position="395"/>
    </location>
</feature>